<dbReference type="STRING" id="238.BBD35_12540"/>
<comment type="caution">
    <text evidence="2">The sequence shown here is derived from an EMBL/GenBank/DDBJ whole genome shotgun (WGS) entry which is preliminary data.</text>
</comment>
<dbReference type="AlphaFoldDB" id="A0A1T3J3P8"/>
<feature type="signal peptide" evidence="1">
    <location>
        <begin position="1"/>
        <end position="23"/>
    </location>
</feature>
<name>A0A1T3J3P8_ELIME</name>
<organism evidence="2 3">
    <name type="scientific">Elizabethkingia meningoseptica</name>
    <name type="common">Chryseobacterium meningosepticum</name>
    <dbReference type="NCBI Taxonomy" id="238"/>
    <lineage>
        <taxon>Bacteria</taxon>
        <taxon>Pseudomonadati</taxon>
        <taxon>Bacteroidota</taxon>
        <taxon>Flavobacteriia</taxon>
        <taxon>Flavobacteriales</taxon>
        <taxon>Weeksellaceae</taxon>
        <taxon>Elizabethkingia</taxon>
    </lineage>
</organism>
<dbReference type="EMBL" id="MPOG01000014">
    <property type="protein sequence ID" value="OOH94494.1"/>
    <property type="molecule type" value="Genomic_DNA"/>
</dbReference>
<dbReference type="eggNOG" id="ENOG502ZUW9">
    <property type="taxonomic scope" value="Bacteria"/>
</dbReference>
<dbReference type="RefSeq" id="WP_070904543.1">
    <property type="nucleotide sequence ID" value="NZ_CP016378.1"/>
</dbReference>
<dbReference type="OrthoDB" id="1186042at2"/>
<proteinExistence type="predicted"/>
<keyword evidence="1" id="KW-0732">Signal</keyword>
<accession>A0A1T3J3P8</accession>
<evidence type="ECO:0000313" key="2">
    <source>
        <dbReference type="EMBL" id="OOH94494.1"/>
    </source>
</evidence>
<protein>
    <submittedName>
        <fullName evidence="2">Uncharacterized protein</fullName>
    </submittedName>
</protein>
<keyword evidence="3" id="KW-1185">Reference proteome</keyword>
<evidence type="ECO:0000313" key="3">
    <source>
        <dbReference type="Proteomes" id="UP000188947"/>
    </source>
</evidence>
<gene>
    <name evidence="2" type="ORF">BMF97_13220</name>
</gene>
<sequence length="239" mass="27275">MKKNLCKAFLCLCLFPVGASLFAQNKFKIGLDAGYTYSIMHTNQSNLVDAKFSGRYGFGANLSGEYMIWKSLFVSTGVSFIQKNYKYERTGSRTGWYSNYDDNFLGFPLLIGGYILNNPHESEGVWIKLAGGMYTEYWLSRKYDGQYPVFSELQPDGSNPYTKVSGKYDFKENENQLNRFGYGLQGQAQLGYAFKKFDVYAAYNYQYGLSDINKTNTDKNQKATTRSYMLSVGVSYKFD</sequence>
<feature type="chain" id="PRO_5030034754" evidence="1">
    <location>
        <begin position="24"/>
        <end position="239"/>
    </location>
</feature>
<reference evidence="2 3" key="1">
    <citation type="submission" date="2016-11" db="EMBL/GenBank/DDBJ databases">
        <title>Genome sequence and comparative genomic analysis of clinical strain Elizabethkingia meningoseptica 61421 PRCM.</title>
        <authorList>
            <person name="Wang M."/>
            <person name="Hu S."/>
            <person name="Cao L."/>
            <person name="Jiang T."/>
            <person name="Zhou Y."/>
            <person name="Ming D."/>
        </authorList>
    </citation>
    <scope>NUCLEOTIDE SEQUENCE [LARGE SCALE GENOMIC DNA]</scope>
    <source>
        <strain evidence="2 3">61421 PRCM</strain>
    </source>
</reference>
<evidence type="ECO:0000256" key="1">
    <source>
        <dbReference type="SAM" id="SignalP"/>
    </source>
</evidence>
<dbReference type="Proteomes" id="UP000188947">
    <property type="component" value="Unassembled WGS sequence"/>
</dbReference>